<keyword evidence="4" id="KW-1185">Reference proteome</keyword>
<reference evidence="2" key="3">
    <citation type="submission" date="2024-05" db="EMBL/GenBank/DDBJ databases">
        <title>Yangia mangrovi SAOS 153D genome.</title>
        <authorList>
            <person name="Verma A."/>
            <person name="Pal Y."/>
            <person name="Sundharam S."/>
            <person name="Bisht B."/>
            <person name="Srinivasan K."/>
        </authorList>
    </citation>
    <scope>NUCLEOTIDE SEQUENCE</scope>
    <source>
        <strain evidence="2">SAOS 153D</strain>
    </source>
</reference>
<reference evidence="3" key="1">
    <citation type="submission" date="2017-09" db="EMBL/GenBank/DDBJ databases">
        <title>Yangia sp. SAOS 153D whole genome sequencing.</title>
        <authorList>
            <person name="Verma A."/>
            <person name="Krishnamurthi S."/>
        </authorList>
    </citation>
    <scope>NUCLEOTIDE SEQUENCE [LARGE SCALE GENOMIC DNA]</scope>
    <source>
        <strain evidence="3">SAOS 153D</strain>
    </source>
</reference>
<dbReference type="NCBIfam" id="TIGR03561">
    <property type="entry name" value="organ_hyd_perox"/>
    <property type="match status" value="1"/>
</dbReference>
<dbReference type="InterPro" id="IPR003718">
    <property type="entry name" value="OsmC/Ohr_fam"/>
</dbReference>
<dbReference type="SUPFAM" id="SSF82784">
    <property type="entry name" value="OsmC-like"/>
    <property type="match status" value="1"/>
</dbReference>
<sequence>MTQDALDVKYWTEAQASGSGRDGVTKLASGMLTVTMNSPKELGGSGKGHNPEELFAMGYAACFLSAMRFVAQAEKLGSVPAETTVDARVGIGGLPAGGFGLTVKLVARMPGLEQEVAEAILKRAHEVCPYSNATRGNIEVSLELA</sequence>
<comment type="caution">
    <text evidence="3">The sequence shown here is derived from an EMBL/GenBank/DDBJ whole genome shotgun (WGS) entry which is preliminary data.</text>
</comment>
<dbReference type="Gene3D" id="2.20.25.10">
    <property type="match status" value="1"/>
</dbReference>
<dbReference type="Proteomes" id="UP000217448">
    <property type="component" value="Unassembled WGS sequence"/>
</dbReference>
<dbReference type="RefSeq" id="WP_095882960.1">
    <property type="nucleotide sequence ID" value="NZ_NTHN02000047.1"/>
</dbReference>
<gene>
    <name evidence="2" type="ORF">CLG85_020175</name>
    <name evidence="3" type="ORF">CLG85_14860</name>
</gene>
<evidence type="ECO:0000256" key="1">
    <source>
        <dbReference type="ARBA" id="ARBA00007378"/>
    </source>
</evidence>
<name>A0A2A3JTG6_9RHOB</name>
<dbReference type="Gene3D" id="3.30.300.20">
    <property type="match status" value="1"/>
</dbReference>
<dbReference type="PANTHER" id="PTHR33797">
    <property type="entry name" value="ORGANIC HYDROPEROXIDE RESISTANCE PROTEIN-LIKE"/>
    <property type="match status" value="1"/>
</dbReference>
<evidence type="ECO:0000313" key="4">
    <source>
        <dbReference type="Proteomes" id="UP000217448"/>
    </source>
</evidence>
<dbReference type="InterPro" id="IPR015946">
    <property type="entry name" value="KH_dom-like_a/b"/>
</dbReference>
<evidence type="ECO:0000313" key="3">
    <source>
        <dbReference type="EMBL" id="PBD18408.1"/>
    </source>
</evidence>
<protein>
    <submittedName>
        <fullName evidence="3">Organic hydroperoxide resistance protein</fullName>
    </submittedName>
</protein>
<dbReference type="InterPro" id="IPR036102">
    <property type="entry name" value="OsmC/Ohrsf"/>
</dbReference>
<dbReference type="Pfam" id="PF02566">
    <property type="entry name" value="OsmC"/>
    <property type="match status" value="1"/>
</dbReference>
<dbReference type="EMBL" id="NTHN01000238">
    <property type="protein sequence ID" value="PBD18408.1"/>
    <property type="molecule type" value="Genomic_DNA"/>
</dbReference>
<dbReference type="EMBL" id="NTHN02000047">
    <property type="protein sequence ID" value="MCT4372502.1"/>
    <property type="molecule type" value="Genomic_DNA"/>
</dbReference>
<dbReference type="GO" id="GO:0006979">
    <property type="term" value="P:response to oxidative stress"/>
    <property type="evidence" value="ECO:0007669"/>
    <property type="project" value="InterPro"/>
</dbReference>
<organism evidence="3">
    <name type="scientific">Alloyangia mangrovi</name>
    <dbReference type="NCBI Taxonomy" id="1779329"/>
    <lineage>
        <taxon>Bacteria</taxon>
        <taxon>Pseudomonadati</taxon>
        <taxon>Pseudomonadota</taxon>
        <taxon>Alphaproteobacteria</taxon>
        <taxon>Rhodobacterales</taxon>
        <taxon>Roseobacteraceae</taxon>
        <taxon>Alloyangia</taxon>
    </lineage>
</organism>
<evidence type="ECO:0000313" key="2">
    <source>
        <dbReference type="EMBL" id="MCT4372502.1"/>
    </source>
</evidence>
<accession>A0A2A3JTG6</accession>
<proteinExistence type="inferred from homology"/>
<dbReference type="PANTHER" id="PTHR33797:SF2">
    <property type="entry name" value="ORGANIC HYDROPEROXIDE RESISTANCE PROTEIN-LIKE"/>
    <property type="match status" value="1"/>
</dbReference>
<dbReference type="OrthoDB" id="9797508at2"/>
<dbReference type="InterPro" id="IPR019953">
    <property type="entry name" value="OHR"/>
</dbReference>
<comment type="similarity">
    <text evidence="1">Belongs to the OsmC/Ohr family.</text>
</comment>
<reference evidence="4" key="2">
    <citation type="submission" date="2023-07" db="EMBL/GenBank/DDBJ databases">
        <title>Yangia mangrovi SAOS 153D genome.</title>
        <authorList>
            <person name="Verma A."/>
            <person name="Pal Y."/>
            <person name="Sundharam S."/>
            <person name="Bisht B."/>
            <person name="Srinivasan K."/>
        </authorList>
    </citation>
    <scope>NUCLEOTIDE SEQUENCE [LARGE SCALE GENOMIC DNA]</scope>
    <source>
        <strain evidence="4">SAOS 153D</strain>
    </source>
</reference>
<dbReference type="AlphaFoldDB" id="A0A2A3JTG6"/>